<dbReference type="GO" id="GO:0005737">
    <property type="term" value="C:cytoplasm"/>
    <property type="evidence" value="ECO:0007669"/>
    <property type="project" value="TreeGrafter"/>
</dbReference>
<dbReference type="Gene3D" id="3.80.10.10">
    <property type="entry name" value="Ribonuclease Inhibitor"/>
    <property type="match status" value="1"/>
</dbReference>
<gene>
    <name evidence="7" type="ORF">LNINA_LOCUS7703</name>
</gene>
<dbReference type="PANTHER" id="PTHR48051:SF47">
    <property type="entry name" value="LEUCINE RICH REPEAT AND STERILE ALPHA MOTIF CONTAINING 1"/>
    <property type="match status" value="1"/>
</dbReference>
<evidence type="ECO:0000256" key="3">
    <source>
        <dbReference type="ARBA" id="ARBA00022771"/>
    </source>
</evidence>
<name>A0AAV1JIA2_9NEOP</name>
<dbReference type="InterPro" id="IPR013083">
    <property type="entry name" value="Znf_RING/FYVE/PHD"/>
</dbReference>
<proteinExistence type="predicted"/>
<dbReference type="InterPro" id="IPR050216">
    <property type="entry name" value="LRR_domain-containing"/>
</dbReference>
<evidence type="ECO:0000256" key="4">
    <source>
        <dbReference type="ARBA" id="ARBA00022833"/>
    </source>
</evidence>
<keyword evidence="3 5" id="KW-0479">Metal-binding</keyword>
<dbReference type="InterPro" id="IPR032675">
    <property type="entry name" value="LRR_dom_sf"/>
</dbReference>
<dbReference type="Gene3D" id="3.30.40.10">
    <property type="entry name" value="Zinc/RING finger domain, C3HC4 (zinc finger)"/>
    <property type="match status" value="1"/>
</dbReference>
<evidence type="ECO:0000313" key="8">
    <source>
        <dbReference type="Proteomes" id="UP001497472"/>
    </source>
</evidence>
<dbReference type="Proteomes" id="UP001497472">
    <property type="component" value="Unassembled WGS sequence"/>
</dbReference>
<comment type="caution">
    <text evidence="7">The sequence shown here is derived from an EMBL/GenBank/DDBJ whole genome shotgun (WGS) entry which is preliminary data.</text>
</comment>
<keyword evidence="2" id="KW-0677">Repeat</keyword>
<dbReference type="SUPFAM" id="SSF52058">
    <property type="entry name" value="L domain-like"/>
    <property type="match status" value="1"/>
</dbReference>
<accession>A0AAV1JIA2</accession>
<protein>
    <recommendedName>
        <fullName evidence="6">RING-type domain-containing protein</fullName>
    </recommendedName>
</protein>
<feature type="domain" description="RING-type" evidence="6">
    <location>
        <begin position="644"/>
        <end position="680"/>
    </location>
</feature>
<dbReference type="PANTHER" id="PTHR48051">
    <property type="match status" value="1"/>
</dbReference>
<dbReference type="InterPro" id="IPR001841">
    <property type="entry name" value="Znf_RING"/>
</dbReference>
<evidence type="ECO:0000256" key="2">
    <source>
        <dbReference type="ARBA" id="ARBA00022737"/>
    </source>
</evidence>
<dbReference type="AlphaFoldDB" id="A0AAV1JIA2"/>
<keyword evidence="4" id="KW-0862">Zinc</keyword>
<dbReference type="Pfam" id="PF13855">
    <property type="entry name" value="LRR_8"/>
    <property type="match status" value="1"/>
</dbReference>
<evidence type="ECO:0000256" key="5">
    <source>
        <dbReference type="PROSITE-ProRule" id="PRU00175"/>
    </source>
</evidence>
<reference evidence="7 8" key="1">
    <citation type="submission" date="2023-11" db="EMBL/GenBank/DDBJ databases">
        <authorList>
            <person name="Okamura Y."/>
        </authorList>
    </citation>
    <scope>NUCLEOTIDE SEQUENCE [LARGE SCALE GENOMIC DNA]</scope>
</reference>
<keyword evidence="8" id="KW-1185">Reference proteome</keyword>
<dbReference type="PROSITE" id="PS51450">
    <property type="entry name" value="LRR"/>
    <property type="match status" value="1"/>
</dbReference>
<dbReference type="InterPro" id="IPR001611">
    <property type="entry name" value="Leu-rich_rpt"/>
</dbReference>
<organism evidence="7 8">
    <name type="scientific">Leptosia nina</name>
    <dbReference type="NCBI Taxonomy" id="320188"/>
    <lineage>
        <taxon>Eukaryota</taxon>
        <taxon>Metazoa</taxon>
        <taxon>Ecdysozoa</taxon>
        <taxon>Arthropoda</taxon>
        <taxon>Hexapoda</taxon>
        <taxon>Insecta</taxon>
        <taxon>Pterygota</taxon>
        <taxon>Neoptera</taxon>
        <taxon>Endopterygota</taxon>
        <taxon>Lepidoptera</taxon>
        <taxon>Glossata</taxon>
        <taxon>Ditrysia</taxon>
        <taxon>Papilionoidea</taxon>
        <taxon>Pieridae</taxon>
        <taxon>Pierinae</taxon>
        <taxon>Leptosia</taxon>
    </lineage>
</organism>
<dbReference type="SMART" id="SM00184">
    <property type="entry name" value="RING"/>
    <property type="match status" value="1"/>
</dbReference>
<keyword evidence="1" id="KW-0433">Leucine-rich repeat</keyword>
<dbReference type="InterPro" id="IPR003591">
    <property type="entry name" value="Leu-rich_rpt_typical-subtyp"/>
</dbReference>
<sequence length="692" mass="80530">MMFSRSTHTSNEYRAILERKLYIARESPEPDFDLSECNLRYLPPGIFSICKVFRKDYLYLQVNKLKSLEEGGQLSDLHLIKTLDLSKNNFVQIPKGIRFLMSLTELYLQDNQISHLPDEIKFLQALKILDVSRNHLKQLNPRLGDLQCLRKLIVVGNKNLREICVELCQARNLFLIELDSDQFITPPFEITVQGTEAIMKYLCHKANIEYIPPLPLDADNMLPTYESNQGLDLFTKQKITWEEQESTIQQKELEIHKANQEQREKFLSGVLQDQLNLDIEIARVQVDKEVERQKLIQTIQSEEQNIECLIKSFIGHDKLQPEIIQQQLAHEQLEHEHILEITRQNYDNVKKCDILKAMEQLLEENYSVGKYMKYYKDNLNNVKQTLLFHETEVDEKLHQLLSAKEEAREALVQKLLEDQDVQKAMVSSLLDQVDARSWSLNQEITLISSHLAKLSVIEQEKKKMHIFYNYNDLLHQRVQLLNLLDDLFDQKNKRRKQLIDTLYEAENENNSEEDFWLRSYKKLLDSAPKSLLTIDKTLDPLLAKYLLEQGVIHCLPFLVKFLFSEKSLLNLSYQDLKESGVSLRIDRENIIRAINKYVECKNGNNNVKFDTVPEPSAPSLPSDDVQLGVVNKEHADNLSEDAECVICMETKSEVVFVPCGHMCCCQRCSQKDITSCPMCRTEIERIIKVLIA</sequence>
<evidence type="ECO:0000313" key="7">
    <source>
        <dbReference type="EMBL" id="CAK1548295.1"/>
    </source>
</evidence>
<keyword evidence="3 5" id="KW-0863">Zinc-finger</keyword>
<dbReference type="EMBL" id="CAVLEF010000010">
    <property type="protein sequence ID" value="CAK1548295.1"/>
    <property type="molecule type" value="Genomic_DNA"/>
</dbReference>
<evidence type="ECO:0000259" key="6">
    <source>
        <dbReference type="PROSITE" id="PS50089"/>
    </source>
</evidence>
<dbReference type="SUPFAM" id="SSF57850">
    <property type="entry name" value="RING/U-box"/>
    <property type="match status" value="1"/>
</dbReference>
<evidence type="ECO:0000256" key="1">
    <source>
        <dbReference type="ARBA" id="ARBA00022614"/>
    </source>
</evidence>
<dbReference type="SMART" id="SM00369">
    <property type="entry name" value="LRR_TYP"/>
    <property type="match status" value="3"/>
</dbReference>
<dbReference type="CDD" id="cd16515">
    <property type="entry name" value="RING-HC_LRSAM1"/>
    <property type="match status" value="1"/>
</dbReference>
<dbReference type="PROSITE" id="PS50089">
    <property type="entry name" value="ZF_RING_2"/>
    <property type="match status" value="1"/>
</dbReference>
<dbReference type="Pfam" id="PF13920">
    <property type="entry name" value="zf-C3HC4_3"/>
    <property type="match status" value="1"/>
</dbReference>
<dbReference type="GO" id="GO:0008270">
    <property type="term" value="F:zinc ion binding"/>
    <property type="evidence" value="ECO:0007669"/>
    <property type="project" value="UniProtKB-KW"/>
</dbReference>